<protein>
    <recommendedName>
        <fullName evidence="2">histidine kinase</fullName>
        <ecNumber evidence="2">2.7.13.3</ecNumber>
    </recommendedName>
</protein>
<evidence type="ECO:0000256" key="2">
    <source>
        <dbReference type="ARBA" id="ARBA00012438"/>
    </source>
</evidence>
<evidence type="ECO:0000256" key="1">
    <source>
        <dbReference type="ARBA" id="ARBA00000085"/>
    </source>
</evidence>
<feature type="domain" description="Histidine kinase" evidence="5">
    <location>
        <begin position="160"/>
        <end position="383"/>
    </location>
</feature>
<dbReference type="PANTHER" id="PTHR43065">
    <property type="entry name" value="SENSOR HISTIDINE KINASE"/>
    <property type="match status" value="1"/>
</dbReference>
<dbReference type="Proteomes" id="UP000295110">
    <property type="component" value="Unassembled WGS sequence"/>
</dbReference>
<dbReference type="CDD" id="cd00082">
    <property type="entry name" value="HisKA"/>
    <property type="match status" value="1"/>
</dbReference>
<dbReference type="SMART" id="SM00448">
    <property type="entry name" value="REC"/>
    <property type="match status" value="2"/>
</dbReference>
<organism evidence="7 8">
    <name type="scientific">Roseateles saccharophilus</name>
    <name type="common">Pseudomonas saccharophila</name>
    <dbReference type="NCBI Taxonomy" id="304"/>
    <lineage>
        <taxon>Bacteria</taxon>
        <taxon>Pseudomonadati</taxon>
        <taxon>Pseudomonadota</taxon>
        <taxon>Betaproteobacteria</taxon>
        <taxon>Burkholderiales</taxon>
        <taxon>Sphaerotilaceae</taxon>
        <taxon>Roseateles</taxon>
    </lineage>
</organism>
<gene>
    <name evidence="7" type="ORF">EV671_102224</name>
</gene>
<evidence type="ECO:0000259" key="5">
    <source>
        <dbReference type="PROSITE" id="PS50109"/>
    </source>
</evidence>
<dbReference type="SMART" id="SM00388">
    <property type="entry name" value="HisKA"/>
    <property type="match status" value="1"/>
</dbReference>
<dbReference type="Pfam" id="PF02518">
    <property type="entry name" value="HATPase_c"/>
    <property type="match status" value="1"/>
</dbReference>
<dbReference type="InterPro" id="IPR003594">
    <property type="entry name" value="HATPase_dom"/>
</dbReference>
<dbReference type="SUPFAM" id="SSF55874">
    <property type="entry name" value="ATPase domain of HSP90 chaperone/DNA topoisomerase II/histidine kinase"/>
    <property type="match status" value="1"/>
</dbReference>
<dbReference type="InterPro" id="IPR003661">
    <property type="entry name" value="HisK_dim/P_dom"/>
</dbReference>
<dbReference type="PROSITE" id="PS50109">
    <property type="entry name" value="HIS_KIN"/>
    <property type="match status" value="1"/>
</dbReference>
<dbReference type="SUPFAM" id="SSF52172">
    <property type="entry name" value="CheY-like"/>
    <property type="match status" value="2"/>
</dbReference>
<feature type="modified residue" description="4-aspartylphosphate" evidence="4">
    <location>
        <position position="456"/>
    </location>
</feature>
<dbReference type="AlphaFoldDB" id="A0A4R3UP59"/>
<dbReference type="InterPro" id="IPR004358">
    <property type="entry name" value="Sig_transdc_His_kin-like_C"/>
</dbReference>
<sequence>MNERRIKVLAVEDSENDFRLAIRQLRRAGFEPDCQRVQDLTSLRKALGEGPWDAVISDFSMPGFSGLDALAEFRKAALDVPFIFVSGTIGEETAVSAMQAGANDYVMKENMNRLGPALERELGQAARRAAHRQAEAELSRFEAQLHQAQKMESLGTLAGGIAHDFNNLLGAILGNLELARSDLPPDHPVQVALGQVQQASVRARDLVRQILTFSRRQPQQLQNIPLGPVVEETFRLLRATLPASVELRLRQGKTPLYANADATQLQQVLMNLCTNAWHALHGEPGQIDIGLEATHIDTATARMRGLVAGPHVHLWVKDTGSGIDASTLARIFEPFFTTKSTGQGTGLGLSVVHGIVMSHHGSISVDSDPGAGSTFHVHLPATSAVPALAMPTEPPAPVEPARGEHVVYLDDDETVMLVMVRILEKAGYRCSGFQDAHSALAAVRDASQRVKVFITDFNMPGLSGLEVAREVAAIRPGLPIAISSGLITDELREQARRVGVLAVIEKENAFSEIVPQVARLLNFAAKPAST</sequence>
<feature type="modified residue" description="4-aspartylphosphate" evidence="4">
    <location>
        <position position="58"/>
    </location>
</feature>
<dbReference type="PANTHER" id="PTHR43065:SF42">
    <property type="entry name" value="TWO-COMPONENT SENSOR PPRA"/>
    <property type="match status" value="1"/>
</dbReference>
<evidence type="ECO:0000313" key="7">
    <source>
        <dbReference type="EMBL" id="TCU92511.1"/>
    </source>
</evidence>
<dbReference type="Gene3D" id="1.10.287.130">
    <property type="match status" value="1"/>
</dbReference>
<name>A0A4R3UP59_ROSSA</name>
<evidence type="ECO:0000259" key="6">
    <source>
        <dbReference type="PROSITE" id="PS50110"/>
    </source>
</evidence>
<dbReference type="InterPro" id="IPR005467">
    <property type="entry name" value="His_kinase_dom"/>
</dbReference>
<dbReference type="PROSITE" id="PS50110">
    <property type="entry name" value="RESPONSE_REGULATORY"/>
    <property type="match status" value="2"/>
</dbReference>
<evidence type="ECO:0000313" key="8">
    <source>
        <dbReference type="Proteomes" id="UP000295110"/>
    </source>
</evidence>
<dbReference type="InterPro" id="IPR036097">
    <property type="entry name" value="HisK_dim/P_sf"/>
</dbReference>
<dbReference type="RefSeq" id="WP_132573874.1">
    <property type="nucleotide sequence ID" value="NZ_CBCSGL010000019.1"/>
</dbReference>
<dbReference type="PRINTS" id="PR00344">
    <property type="entry name" value="BCTRLSENSOR"/>
</dbReference>
<dbReference type="SUPFAM" id="SSF47384">
    <property type="entry name" value="Homodimeric domain of signal transducing histidine kinase"/>
    <property type="match status" value="1"/>
</dbReference>
<evidence type="ECO:0000256" key="4">
    <source>
        <dbReference type="PROSITE-ProRule" id="PRU00169"/>
    </source>
</evidence>
<dbReference type="Pfam" id="PF00512">
    <property type="entry name" value="HisKA"/>
    <property type="match status" value="1"/>
</dbReference>
<dbReference type="GO" id="GO:0000155">
    <property type="term" value="F:phosphorelay sensor kinase activity"/>
    <property type="evidence" value="ECO:0007669"/>
    <property type="project" value="InterPro"/>
</dbReference>
<dbReference type="CDD" id="cd00156">
    <property type="entry name" value="REC"/>
    <property type="match status" value="2"/>
</dbReference>
<reference evidence="7 8" key="1">
    <citation type="submission" date="2019-03" db="EMBL/GenBank/DDBJ databases">
        <title>Genomic Encyclopedia of Type Strains, Phase IV (KMG-IV): sequencing the most valuable type-strain genomes for metagenomic binning, comparative biology and taxonomic classification.</title>
        <authorList>
            <person name="Goeker M."/>
        </authorList>
    </citation>
    <scope>NUCLEOTIDE SEQUENCE [LARGE SCALE GENOMIC DNA]</scope>
    <source>
        <strain evidence="7 8">DSM 654</strain>
    </source>
</reference>
<dbReference type="Gene3D" id="3.40.50.2300">
    <property type="match status" value="2"/>
</dbReference>
<dbReference type="InterPro" id="IPR011006">
    <property type="entry name" value="CheY-like_superfamily"/>
</dbReference>
<dbReference type="InterPro" id="IPR036890">
    <property type="entry name" value="HATPase_C_sf"/>
</dbReference>
<dbReference type="OrthoDB" id="5389366at2"/>
<dbReference type="InterPro" id="IPR001789">
    <property type="entry name" value="Sig_transdc_resp-reg_receiver"/>
</dbReference>
<proteinExistence type="predicted"/>
<dbReference type="Pfam" id="PF00072">
    <property type="entry name" value="Response_reg"/>
    <property type="match status" value="2"/>
</dbReference>
<accession>A0A4R3UP59</accession>
<feature type="domain" description="Response regulatory" evidence="6">
    <location>
        <begin position="7"/>
        <end position="123"/>
    </location>
</feature>
<keyword evidence="8" id="KW-1185">Reference proteome</keyword>
<dbReference type="EMBL" id="SMBU01000022">
    <property type="protein sequence ID" value="TCU92511.1"/>
    <property type="molecule type" value="Genomic_DNA"/>
</dbReference>
<comment type="caution">
    <text evidence="7">The sequence shown here is derived from an EMBL/GenBank/DDBJ whole genome shotgun (WGS) entry which is preliminary data.</text>
</comment>
<keyword evidence="3 4" id="KW-0597">Phosphoprotein</keyword>
<dbReference type="Gene3D" id="3.30.565.10">
    <property type="entry name" value="Histidine kinase-like ATPase, C-terminal domain"/>
    <property type="match status" value="1"/>
</dbReference>
<dbReference type="EC" id="2.7.13.3" evidence="2"/>
<evidence type="ECO:0000256" key="3">
    <source>
        <dbReference type="ARBA" id="ARBA00022553"/>
    </source>
</evidence>
<dbReference type="SMART" id="SM00387">
    <property type="entry name" value="HATPase_c"/>
    <property type="match status" value="1"/>
</dbReference>
<comment type="catalytic activity">
    <reaction evidence="1">
        <text>ATP + protein L-histidine = ADP + protein N-phospho-L-histidine.</text>
        <dbReference type="EC" id="2.7.13.3"/>
    </reaction>
</comment>
<feature type="domain" description="Response regulatory" evidence="6">
    <location>
        <begin position="405"/>
        <end position="521"/>
    </location>
</feature>